<evidence type="ECO:0000256" key="8">
    <source>
        <dbReference type="SAM" id="MobiDB-lite"/>
    </source>
</evidence>
<dbReference type="RefSeq" id="WP_311424198.1">
    <property type="nucleotide sequence ID" value="NZ_JAVREH010000027.1"/>
</dbReference>
<organism evidence="10 11">
    <name type="scientific">Jatrophihabitans lederbergiae</name>
    <dbReference type="NCBI Taxonomy" id="3075547"/>
    <lineage>
        <taxon>Bacteria</taxon>
        <taxon>Bacillati</taxon>
        <taxon>Actinomycetota</taxon>
        <taxon>Actinomycetes</taxon>
        <taxon>Jatrophihabitantales</taxon>
        <taxon>Jatrophihabitantaceae</taxon>
        <taxon>Jatrophihabitans</taxon>
    </lineage>
</organism>
<evidence type="ECO:0000259" key="9">
    <source>
        <dbReference type="PROSITE" id="PS50928"/>
    </source>
</evidence>
<comment type="subcellular location">
    <subcellularLocation>
        <location evidence="1 7">Cell membrane</location>
        <topology evidence="1 7">Multi-pass membrane protein</topology>
    </subcellularLocation>
</comment>
<evidence type="ECO:0000256" key="5">
    <source>
        <dbReference type="ARBA" id="ARBA00022989"/>
    </source>
</evidence>
<dbReference type="InterPro" id="IPR035906">
    <property type="entry name" value="MetI-like_sf"/>
</dbReference>
<evidence type="ECO:0000256" key="2">
    <source>
        <dbReference type="ARBA" id="ARBA00022448"/>
    </source>
</evidence>
<name>A0ABU2JDJ5_9ACTN</name>
<dbReference type="PANTHER" id="PTHR43227:SF8">
    <property type="entry name" value="DIACETYLCHITOBIOSE UPTAKE SYSTEM PERMEASE PROTEIN DASB"/>
    <property type="match status" value="1"/>
</dbReference>
<keyword evidence="4 7" id="KW-0812">Transmembrane</keyword>
<protein>
    <submittedName>
        <fullName evidence="10">Sugar ABC transporter permease</fullName>
    </submittedName>
</protein>
<keyword evidence="11" id="KW-1185">Reference proteome</keyword>
<proteinExistence type="inferred from homology"/>
<feature type="transmembrane region" description="Helical" evidence="7">
    <location>
        <begin position="288"/>
        <end position="310"/>
    </location>
</feature>
<evidence type="ECO:0000313" key="10">
    <source>
        <dbReference type="EMBL" id="MDT0263052.1"/>
    </source>
</evidence>
<dbReference type="InterPro" id="IPR050809">
    <property type="entry name" value="UgpAE/MalFG_permease"/>
</dbReference>
<feature type="transmembrane region" description="Helical" evidence="7">
    <location>
        <begin position="127"/>
        <end position="152"/>
    </location>
</feature>
<comment type="caution">
    <text evidence="10">The sequence shown here is derived from an EMBL/GenBank/DDBJ whole genome shotgun (WGS) entry which is preliminary data.</text>
</comment>
<evidence type="ECO:0000313" key="11">
    <source>
        <dbReference type="Proteomes" id="UP001183176"/>
    </source>
</evidence>
<feature type="transmembrane region" description="Helical" evidence="7">
    <location>
        <begin position="228"/>
        <end position="251"/>
    </location>
</feature>
<dbReference type="CDD" id="cd06261">
    <property type="entry name" value="TM_PBP2"/>
    <property type="match status" value="1"/>
</dbReference>
<evidence type="ECO:0000256" key="4">
    <source>
        <dbReference type="ARBA" id="ARBA00022692"/>
    </source>
</evidence>
<dbReference type="Pfam" id="PF00528">
    <property type="entry name" value="BPD_transp_1"/>
    <property type="match status" value="1"/>
</dbReference>
<feature type="transmembrane region" description="Helical" evidence="7">
    <location>
        <begin position="97"/>
        <end position="118"/>
    </location>
</feature>
<dbReference type="SUPFAM" id="SSF161098">
    <property type="entry name" value="MetI-like"/>
    <property type="match status" value="1"/>
</dbReference>
<dbReference type="EMBL" id="JAVREH010000027">
    <property type="protein sequence ID" value="MDT0263052.1"/>
    <property type="molecule type" value="Genomic_DNA"/>
</dbReference>
<dbReference type="Proteomes" id="UP001183176">
    <property type="component" value="Unassembled WGS sequence"/>
</dbReference>
<feature type="region of interest" description="Disordered" evidence="8">
    <location>
        <begin position="1"/>
        <end position="22"/>
    </location>
</feature>
<keyword evidence="6 7" id="KW-0472">Membrane</keyword>
<reference evidence="11" key="1">
    <citation type="submission" date="2023-07" db="EMBL/GenBank/DDBJ databases">
        <title>30 novel species of actinomycetes from the DSMZ collection.</title>
        <authorList>
            <person name="Nouioui I."/>
        </authorList>
    </citation>
    <scope>NUCLEOTIDE SEQUENCE [LARGE SCALE GENOMIC DNA]</scope>
    <source>
        <strain evidence="11">DSM 44399</strain>
    </source>
</reference>
<dbReference type="PROSITE" id="PS50928">
    <property type="entry name" value="ABC_TM1"/>
    <property type="match status" value="1"/>
</dbReference>
<dbReference type="InterPro" id="IPR000515">
    <property type="entry name" value="MetI-like"/>
</dbReference>
<sequence>MTETPVPAPLIGRRSRRRSGGHRSGGLPYLLILPASLVLAAVAAWPLVKIIQLSLQKQQSGKFALFHSGGATPFVGLKNFTGVLSDSTFWTVLTRTVVFTAINVVLSLLVGLAMAILLNRVSTWARLVLTGVLLFVWAVPSTVSTQVFYWMFSSQYGAANYVLNAIPGVHMQGHDWFADPHQGLAVVTAVVIWGAIPLLAISLHAGITQVPKEILEAARVDGAGAWQAFRSVTLPFLTPLLVILTTLSVIWDFGVFNQIWFMRDGHPEPGYQTLGIYMYSQGVGSSHYNLGATVGVLMMLCLLVVMVFYIKQLFRIGDAE</sequence>
<accession>A0ABU2JDJ5</accession>
<evidence type="ECO:0000256" key="3">
    <source>
        <dbReference type="ARBA" id="ARBA00022475"/>
    </source>
</evidence>
<dbReference type="Gene3D" id="1.10.3720.10">
    <property type="entry name" value="MetI-like"/>
    <property type="match status" value="1"/>
</dbReference>
<evidence type="ECO:0000256" key="1">
    <source>
        <dbReference type="ARBA" id="ARBA00004651"/>
    </source>
</evidence>
<comment type="similarity">
    <text evidence="7">Belongs to the binding-protein-dependent transport system permease family.</text>
</comment>
<evidence type="ECO:0000256" key="7">
    <source>
        <dbReference type="RuleBase" id="RU363032"/>
    </source>
</evidence>
<feature type="transmembrane region" description="Helical" evidence="7">
    <location>
        <begin position="184"/>
        <end position="207"/>
    </location>
</feature>
<evidence type="ECO:0000256" key="6">
    <source>
        <dbReference type="ARBA" id="ARBA00023136"/>
    </source>
</evidence>
<feature type="domain" description="ABC transmembrane type-1" evidence="9">
    <location>
        <begin position="93"/>
        <end position="309"/>
    </location>
</feature>
<keyword evidence="5 7" id="KW-1133">Transmembrane helix</keyword>
<gene>
    <name evidence="10" type="ORF">RM423_16805</name>
</gene>
<keyword evidence="2 7" id="KW-0813">Transport</keyword>
<dbReference type="PANTHER" id="PTHR43227">
    <property type="entry name" value="BLL4140 PROTEIN"/>
    <property type="match status" value="1"/>
</dbReference>
<feature type="transmembrane region" description="Helical" evidence="7">
    <location>
        <begin position="27"/>
        <end position="48"/>
    </location>
</feature>
<keyword evidence="3" id="KW-1003">Cell membrane</keyword>